<comment type="caution">
    <text evidence="1">The sequence shown here is derived from an EMBL/GenBank/DDBJ whole genome shotgun (WGS) entry which is preliminary data.</text>
</comment>
<dbReference type="Proteomes" id="UP001172159">
    <property type="component" value="Unassembled WGS sequence"/>
</dbReference>
<protein>
    <submittedName>
        <fullName evidence="1">Uncharacterized protein</fullName>
    </submittedName>
</protein>
<evidence type="ECO:0000313" key="2">
    <source>
        <dbReference type="Proteomes" id="UP001172159"/>
    </source>
</evidence>
<gene>
    <name evidence="1" type="ORF">B0T21DRAFT_391597</name>
</gene>
<dbReference type="EMBL" id="JAUKTV010000004">
    <property type="protein sequence ID" value="KAK0739428.1"/>
    <property type="molecule type" value="Genomic_DNA"/>
</dbReference>
<keyword evidence="2" id="KW-1185">Reference proteome</keyword>
<dbReference type="AlphaFoldDB" id="A0AA40EIQ9"/>
<organism evidence="1 2">
    <name type="scientific">Apiosordaria backusii</name>
    <dbReference type="NCBI Taxonomy" id="314023"/>
    <lineage>
        <taxon>Eukaryota</taxon>
        <taxon>Fungi</taxon>
        <taxon>Dikarya</taxon>
        <taxon>Ascomycota</taxon>
        <taxon>Pezizomycotina</taxon>
        <taxon>Sordariomycetes</taxon>
        <taxon>Sordariomycetidae</taxon>
        <taxon>Sordariales</taxon>
        <taxon>Lasiosphaeriaceae</taxon>
        <taxon>Apiosordaria</taxon>
    </lineage>
</organism>
<evidence type="ECO:0000313" key="1">
    <source>
        <dbReference type="EMBL" id="KAK0739428.1"/>
    </source>
</evidence>
<accession>A0AA40EIQ9</accession>
<proteinExistence type="predicted"/>
<reference evidence="1" key="1">
    <citation type="submission" date="2023-06" db="EMBL/GenBank/DDBJ databases">
        <title>Genome-scale phylogeny and comparative genomics of the fungal order Sordariales.</title>
        <authorList>
            <consortium name="Lawrence Berkeley National Laboratory"/>
            <person name="Hensen N."/>
            <person name="Bonometti L."/>
            <person name="Westerberg I."/>
            <person name="Brannstrom I.O."/>
            <person name="Guillou S."/>
            <person name="Cros-Aarteil S."/>
            <person name="Calhoun S."/>
            <person name="Haridas S."/>
            <person name="Kuo A."/>
            <person name="Mondo S."/>
            <person name="Pangilinan J."/>
            <person name="Riley R."/>
            <person name="Labutti K."/>
            <person name="Andreopoulos B."/>
            <person name="Lipzen A."/>
            <person name="Chen C."/>
            <person name="Yanf M."/>
            <person name="Daum C."/>
            <person name="Ng V."/>
            <person name="Clum A."/>
            <person name="Steindorff A."/>
            <person name="Ohm R."/>
            <person name="Martin F."/>
            <person name="Silar P."/>
            <person name="Natvig D."/>
            <person name="Lalanne C."/>
            <person name="Gautier V."/>
            <person name="Ament-Velasquez S.L."/>
            <person name="Kruys A."/>
            <person name="Hutchinson M.I."/>
            <person name="Powell A.J."/>
            <person name="Barry K."/>
            <person name="Miller A.N."/>
            <person name="Grigoriev I.V."/>
            <person name="Debuchy R."/>
            <person name="Gladieux P."/>
            <person name="Thoren M.H."/>
            <person name="Johannesson H."/>
        </authorList>
    </citation>
    <scope>NUCLEOTIDE SEQUENCE</scope>
    <source>
        <strain evidence="1">CBS 540.89</strain>
    </source>
</reference>
<sequence>MCHEDHIVIFDSTFTLLFPQFQHFLVRNSFAQPYHRVTLFPSSATPISRNGFFKESSSSPACASRTCSSARPNLHCESHPNTRHLAKCTGSLSGVRRHDLPCPGNNHRSGLCRPRRPTRREILDCTQKGRILHLFEQELQRGSPGRSTLRGFVASLL</sequence>
<name>A0AA40EIQ9_9PEZI</name>